<keyword evidence="3" id="KW-1185">Reference proteome</keyword>
<dbReference type="Gene3D" id="3.30.559.10">
    <property type="entry name" value="Chloramphenicol acetyltransferase-like domain"/>
    <property type="match status" value="2"/>
</dbReference>
<comment type="caution">
    <text evidence="2">The sequence shown here is derived from an EMBL/GenBank/DDBJ whole genome shotgun (WGS) entry which is preliminary data.</text>
</comment>
<dbReference type="InterPro" id="IPR023213">
    <property type="entry name" value="CAT-like_dom_sf"/>
</dbReference>
<dbReference type="Pfam" id="PF02458">
    <property type="entry name" value="Transferase"/>
    <property type="match status" value="1"/>
</dbReference>
<evidence type="ECO:0000313" key="3">
    <source>
        <dbReference type="Proteomes" id="UP000824469"/>
    </source>
</evidence>
<organism evidence="2 3">
    <name type="scientific">Taxus chinensis</name>
    <name type="common">Chinese yew</name>
    <name type="synonym">Taxus wallichiana var. chinensis</name>
    <dbReference type="NCBI Taxonomy" id="29808"/>
    <lineage>
        <taxon>Eukaryota</taxon>
        <taxon>Viridiplantae</taxon>
        <taxon>Streptophyta</taxon>
        <taxon>Embryophyta</taxon>
        <taxon>Tracheophyta</taxon>
        <taxon>Spermatophyta</taxon>
        <taxon>Pinopsida</taxon>
        <taxon>Pinidae</taxon>
        <taxon>Conifers II</taxon>
        <taxon>Cupressales</taxon>
        <taxon>Taxaceae</taxon>
        <taxon>Taxus</taxon>
    </lineage>
</organism>
<dbReference type="OMA" id="NIRERWQ"/>
<accession>A0AA38LI56</accession>
<dbReference type="InterPro" id="IPR051283">
    <property type="entry name" value="Sec_Metabolite_Acyltrans"/>
</dbReference>
<dbReference type="GO" id="GO:0016740">
    <property type="term" value="F:transferase activity"/>
    <property type="evidence" value="ECO:0007669"/>
    <property type="project" value="UniProtKB-KW"/>
</dbReference>
<dbReference type="AlphaFoldDB" id="A0AA38LI56"/>
<evidence type="ECO:0000313" key="2">
    <source>
        <dbReference type="EMBL" id="KAH9324621.1"/>
    </source>
</evidence>
<reference evidence="2 3" key="1">
    <citation type="journal article" date="2021" name="Nat. Plants">
        <title>The Taxus genome provides insights into paclitaxel biosynthesis.</title>
        <authorList>
            <person name="Xiong X."/>
            <person name="Gou J."/>
            <person name="Liao Q."/>
            <person name="Li Y."/>
            <person name="Zhou Q."/>
            <person name="Bi G."/>
            <person name="Li C."/>
            <person name="Du R."/>
            <person name="Wang X."/>
            <person name="Sun T."/>
            <person name="Guo L."/>
            <person name="Liang H."/>
            <person name="Lu P."/>
            <person name="Wu Y."/>
            <person name="Zhang Z."/>
            <person name="Ro D.K."/>
            <person name="Shang Y."/>
            <person name="Huang S."/>
            <person name="Yan J."/>
        </authorList>
    </citation>
    <scope>NUCLEOTIDE SEQUENCE [LARGE SCALE GENOMIC DNA]</scope>
    <source>
        <strain evidence="2">Ta-2019</strain>
    </source>
</reference>
<protein>
    <submittedName>
        <fullName evidence="2">Uncharacterized protein</fullName>
    </submittedName>
</protein>
<dbReference type="PANTHER" id="PTHR31896">
    <property type="entry name" value="FAMILY REGULATORY PROTEIN, PUTATIVE (AFU_ORTHOLOGUE AFUA_3G14730)-RELATED"/>
    <property type="match status" value="1"/>
</dbReference>
<dbReference type="PANTHER" id="PTHR31896:SF12">
    <property type="entry name" value="HXXXD-TYPE ACYL-TRANSFERASE FAMILY PROTEIN"/>
    <property type="match status" value="1"/>
</dbReference>
<dbReference type="SUPFAM" id="SSF52777">
    <property type="entry name" value="CoA-dependent acyltransferases"/>
    <property type="match status" value="2"/>
</dbReference>
<keyword evidence="1" id="KW-0808">Transferase</keyword>
<dbReference type="EMBL" id="JAHRHJ020000002">
    <property type="protein sequence ID" value="KAH9324621.1"/>
    <property type="molecule type" value="Genomic_DNA"/>
</dbReference>
<evidence type="ECO:0000256" key="1">
    <source>
        <dbReference type="ARBA" id="ARBA00022679"/>
    </source>
</evidence>
<name>A0AA38LI56_TAXCH</name>
<gene>
    <name evidence="2" type="ORF">KI387_004799</name>
</gene>
<dbReference type="Proteomes" id="UP000824469">
    <property type="component" value="Unassembled WGS sequence"/>
</dbReference>
<sequence length="439" mass="48855">MEAAVEIRRLNRKSTVFPSRPSQRQQCKLCSSDLMMLSCNYIQRCLLFSMENTCYDFQSVVELLKKSLSQTLLYFYPLAGRLAISAEGVVYIDCNDRGADFIEAVAAPETCLAHVMTEEVGAVVRDLFALNGAINMDGRFLPLLTVQATKLKDGLAVAFTVNHAVIDGTSLWHFINSWAQLCQQSSLTANISQPPLHTRCFGTPSPINLNLHEYFQKPRIMHEFSPPQLREKMFHFPVETLSRLKEEANRAAFNDGTISSFQALCAHIWVAITRARRLSPAEETTFKLPVNCRPRMVPPLPSSYFGNAIQMVGATVTAGELLEEGMGRAAGILHRIIAAHKDANIRAELEKPPTVIEIDKYIPQNCVSMGSSPRFPMYDNDFGWGRPVGARSGLANKFDGKMSAYPGREGTQSMDIEICLLPHTMSVLESDPHFLVLHG</sequence>
<proteinExistence type="predicted"/>